<evidence type="ECO:0000256" key="1">
    <source>
        <dbReference type="SAM" id="Phobius"/>
    </source>
</evidence>
<name>A0AAW9GQJ2_BACTU</name>
<feature type="transmembrane region" description="Helical" evidence="1">
    <location>
        <begin position="18"/>
        <end position="37"/>
    </location>
</feature>
<dbReference type="RefSeq" id="WP_320483622.1">
    <property type="nucleotide sequence ID" value="NZ_JAXCMD010000010.1"/>
</dbReference>
<dbReference type="AlphaFoldDB" id="A0AAW9GQJ2"/>
<gene>
    <name evidence="2" type="ORF">SOH20_26310</name>
</gene>
<keyword evidence="1" id="KW-0472">Membrane</keyword>
<reference evidence="2" key="1">
    <citation type="submission" date="2023-11" db="EMBL/GenBank/DDBJ databases">
        <title>Genome Sequence of Bacillus thuringiensis stain BLB 30AF.</title>
        <authorList>
            <person name="Farhat A."/>
        </authorList>
    </citation>
    <scope>NUCLEOTIDE SEQUENCE</scope>
    <source>
        <strain evidence="2">BLB30AF</strain>
    </source>
</reference>
<keyword evidence="1" id="KW-1133">Transmembrane helix</keyword>
<proteinExistence type="predicted"/>
<dbReference type="EMBL" id="JAXCMD010000010">
    <property type="protein sequence ID" value="MDY0854367.1"/>
    <property type="molecule type" value="Genomic_DNA"/>
</dbReference>
<dbReference type="Proteomes" id="UP001274571">
    <property type="component" value="Unassembled WGS sequence"/>
</dbReference>
<protein>
    <submittedName>
        <fullName evidence="2">Uncharacterized protein</fullName>
    </submittedName>
</protein>
<accession>A0AAW9GQJ2</accession>
<sequence length="38" mass="4306">MDCIENIYDFIPLYEAGIGWILPAVLGSCVGYLWGWVK</sequence>
<comment type="caution">
    <text evidence="2">The sequence shown here is derived from an EMBL/GenBank/DDBJ whole genome shotgun (WGS) entry which is preliminary data.</text>
</comment>
<evidence type="ECO:0000313" key="2">
    <source>
        <dbReference type="EMBL" id="MDY0854367.1"/>
    </source>
</evidence>
<keyword evidence="1" id="KW-0812">Transmembrane</keyword>
<organism evidence="2 3">
    <name type="scientific">Bacillus thuringiensis</name>
    <dbReference type="NCBI Taxonomy" id="1428"/>
    <lineage>
        <taxon>Bacteria</taxon>
        <taxon>Bacillati</taxon>
        <taxon>Bacillota</taxon>
        <taxon>Bacilli</taxon>
        <taxon>Bacillales</taxon>
        <taxon>Bacillaceae</taxon>
        <taxon>Bacillus</taxon>
        <taxon>Bacillus cereus group</taxon>
    </lineage>
</organism>
<evidence type="ECO:0000313" key="3">
    <source>
        <dbReference type="Proteomes" id="UP001274571"/>
    </source>
</evidence>